<protein>
    <submittedName>
        <fullName evidence="1">Phospholipase</fullName>
    </submittedName>
</protein>
<gene>
    <name evidence="1" type="ORF">GCM10009118_16530</name>
</gene>
<comment type="caution">
    <text evidence="1">The sequence shown here is derived from an EMBL/GenBank/DDBJ whole genome shotgun (WGS) entry which is preliminary data.</text>
</comment>
<dbReference type="InterPro" id="IPR029058">
    <property type="entry name" value="AB_hydrolase_fold"/>
</dbReference>
<dbReference type="RefSeq" id="WP_343786519.1">
    <property type="nucleotide sequence ID" value="NZ_BAAAFH010000011.1"/>
</dbReference>
<dbReference type="EMBL" id="BAAAFH010000011">
    <property type="protein sequence ID" value="GAA0875244.1"/>
    <property type="molecule type" value="Genomic_DNA"/>
</dbReference>
<name>A0ABP3Y515_9FLAO</name>
<dbReference type="Proteomes" id="UP001501126">
    <property type="component" value="Unassembled WGS sequence"/>
</dbReference>
<organism evidence="1 2">
    <name type="scientific">Wandonia haliotis</name>
    <dbReference type="NCBI Taxonomy" id="574963"/>
    <lineage>
        <taxon>Bacteria</taxon>
        <taxon>Pseudomonadati</taxon>
        <taxon>Bacteroidota</taxon>
        <taxon>Flavobacteriia</taxon>
        <taxon>Flavobacteriales</taxon>
        <taxon>Crocinitomicaceae</taxon>
        <taxon>Wandonia</taxon>
    </lineage>
</organism>
<dbReference type="Gene3D" id="3.40.50.1820">
    <property type="entry name" value="alpha/beta hydrolase"/>
    <property type="match status" value="1"/>
</dbReference>
<reference evidence="2" key="1">
    <citation type="journal article" date="2019" name="Int. J. Syst. Evol. Microbiol.">
        <title>The Global Catalogue of Microorganisms (GCM) 10K type strain sequencing project: providing services to taxonomists for standard genome sequencing and annotation.</title>
        <authorList>
            <consortium name="The Broad Institute Genomics Platform"/>
            <consortium name="The Broad Institute Genome Sequencing Center for Infectious Disease"/>
            <person name="Wu L."/>
            <person name="Ma J."/>
        </authorList>
    </citation>
    <scope>NUCLEOTIDE SEQUENCE [LARGE SCALE GENOMIC DNA]</scope>
    <source>
        <strain evidence="2">JCM 16083</strain>
    </source>
</reference>
<proteinExistence type="predicted"/>
<evidence type="ECO:0000313" key="2">
    <source>
        <dbReference type="Proteomes" id="UP001501126"/>
    </source>
</evidence>
<sequence>MSAKVFFIHGWSVRTTQTYQALHLKLAEQGFELKNIYLGRYVSLENEVEIRDISKAMHRALSEELGGDWSQPFHMITHSTGALVVKHWILNYYRGTLAQHQPLKNVVFLAAPHFGSRLAHHGRTMLAEIMELGETGKKILGALELGSTFSWEVNEGFFDPENWEDKGIRLYNLIGDRVKQDRFKSKIFPAAYEPGSDMVVRVASGNLNFRRYVFDSRDLSFAKLNEIKGIPFGALYRYTHSNEDFGIMNSIKRRTTLNDHQALQYIVKCLKVDNDAAYTAVYNELIEATRETRTKRQGFAQLDFRFRDDDGKPVTDYLVEIGAIVNGVEKPSKTVAQLHKNKLNPNHLTIFINLKELEPELKYFINIKAVSESDLYAYQPNPLTIEMVSNTITELIAEDHTTQIDVILARVPSENLFVFHKGNDPDLHVTWDRSGKVKKTKGKIA</sequence>
<dbReference type="SUPFAM" id="SSF53474">
    <property type="entry name" value="alpha/beta-Hydrolases"/>
    <property type="match status" value="1"/>
</dbReference>
<keyword evidence="2" id="KW-1185">Reference proteome</keyword>
<accession>A0ABP3Y515</accession>
<evidence type="ECO:0000313" key="1">
    <source>
        <dbReference type="EMBL" id="GAA0875244.1"/>
    </source>
</evidence>